<name>A0A1G2JQB6_9BACT</name>
<keyword evidence="1" id="KW-0812">Transmembrane</keyword>
<accession>A0A1G2JQB6</accession>
<comment type="caution">
    <text evidence="2">The sequence shown here is derived from an EMBL/GenBank/DDBJ whole genome shotgun (WGS) entry which is preliminary data.</text>
</comment>
<keyword evidence="1" id="KW-1133">Transmembrane helix</keyword>
<feature type="transmembrane region" description="Helical" evidence="1">
    <location>
        <begin position="7"/>
        <end position="31"/>
    </location>
</feature>
<reference evidence="2 3" key="1">
    <citation type="journal article" date="2016" name="Nat. Commun.">
        <title>Thousands of microbial genomes shed light on interconnected biogeochemical processes in an aquifer system.</title>
        <authorList>
            <person name="Anantharaman K."/>
            <person name="Brown C.T."/>
            <person name="Hug L.A."/>
            <person name="Sharon I."/>
            <person name="Castelle C.J."/>
            <person name="Probst A.J."/>
            <person name="Thomas B.C."/>
            <person name="Singh A."/>
            <person name="Wilkins M.J."/>
            <person name="Karaoz U."/>
            <person name="Brodie E.L."/>
            <person name="Williams K.H."/>
            <person name="Hubbard S.S."/>
            <person name="Banfield J.F."/>
        </authorList>
    </citation>
    <scope>NUCLEOTIDE SEQUENCE [LARGE SCALE GENOMIC DNA]</scope>
</reference>
<evidence type="ECO:0000256" key="1">
    <source>
        <dbReference type="SAM" id="Phobius"/>
    </source>
</evidence>
<evidence type="ECO:0000313" key="2">
    <source>
        <dbReference type="EMBL" id="OGZ88448.1"/>
    </source>
</evidence>
<dbReference type="AlphaFoldDB" id="A0A1G2JQB6"/>
<dbReference type="Proteomes" id="UP000178935">
    <property type="component" value="Unassembled WGS sequence"/>
</dbReference>
<evidence type="ECO:0008006" key="4">
    <source>
        <dbReference type="Google" id="ProtNLM"/>
    </source>
</evidence>
<evidence type="ECO:0000313" key="3">
    <source>
        <dbReference type="Proteomes" id="UP000178935"/>
    </source>
</evidence>
<protein>
    <recommendedName>
        <fullName evidence="4">Transmembrane protein</fullName>
    </recommendedName>
</protein>
<keyword evidence="1" id="KW-0472">Membrane</keyword>
<dbReference type="EMBL" id="MHPU01000023">
    <property type="protein sequence ID" value="OGZ88448.1"/>
    <property type="molecule type" value="Genomic_DNA"/>
</dbReference>
<organism evidence="2 3">
    <name type="scientific">Candidatus Staskawiczbacteria bacterium RIFOXYD1_FULL_32_13</name>
    <dbReference type="NCBI Taxonomy" id="1802234"/>
    <lineage>
        <taxon>Bacteria</taxon>
        <taxon>Candidatus Staskawicziibacteriota</taxon>
    </lineage>
</organism>
<proteinExistence type="predicted"/>
<gene>
    <name evidence="2" type="ORF">A2561_00420</name>
</gene>
<sequence length="303" mass="33818">MTKEEKGFAFLAPLVVIIVLAILAIVGFLTFQKSQEFSKQNNDLQNQNQNQNQITCTQEAKICPDGSAVGRTGPNCEFAECPQTNNQGIKTYTNTEYGLEFTYSEKLDSEFFNLQKPIIIKSLKTNKNIKDNCYIGGANPAYKRQDIKISETNFCFSQSYDPGAGSGANFYFYTFLKDNNYFTIQFQINQPNSCDPYVDTPKQEACQKAFQDYQILVDKPILDSISSIKFIEKISKEESCINSGGSISEITCYCAQTTNFYNSCLVGGCTCTPDPTQARRIKSCECGQGNCFDGSKCVKITNN</sequence>